<dbReference type="GO" id="GO:0003964">
    <property type="term" value="F:RNA-directed DNA polymerase activity"/>
    <property type="evidence" value="ECO:0007669"/>
    <property type="project" value="UniProtKB-KW"/>
</dbReference>
<dbReference type="Proteomes" id="UP000551443">
    <property type="component" value="Unassembled WGS sequence"/>
</dbReference>
<protein>
    <submittedName>
        <fullName evidence="8">POK18 protein</fullName>
    </submittedName>
</protein>
<keyword evidence="9" id="KW-1185">Reference proteome</keyword>
<dbReference type="Gene3D" id="3.30.70.270">
    <property type="match status" value="1"/>
</dbReference>
<keyword evidence="6" id="KW-0695">RNA-directed DNA polymerase</keyword>
<comment type="caution">
    <text evidence="8">The sequence shown here is derived from an EMBL/GenBank/DDBJ whole genome shotgun (WGS) entry which is preliminary data.</text>
</comment>
<evidence type="ECO:0000256" key="5">
    <source>
        <dbReference type="ARBA" id="ARBA00022801"/>
    </source>
</evidence>
<organism evidence="8 9">
    <name type="scientific">Xiphorhynchus elegans</name>
    <name type="common">elegant woodcreeper</name>
    <dbReference type="NCBI Taxonomy" id="269412"/>
    <lineage>
        <taxon>Eukaryota</taxon>
        <taxon>Metazoa</taxon>
        <taxon>Chordata</taxon>
        <taxon>Craniata</taxon>
        <taxon>Vertebrata</taxon>
        <taxon>Euteleostomi</taxon>
        <taxon>Archelosauria</taxon>
        <taxon>Archosauria</taxon>
        <taxon>Dinosauria</taxon>
        <taxon>Saurischia</taxon>
        <taxon>Theropoda</taxon>
        <taxon>Coelurosauria</taxon>
        <taxon>Aves</taxon>
        <taxon>Neognathae</taxon>
        <taxon>Neoaves</taxon>
        <taxon>Telluraves</taxon>
        <taxon>Australaves</taxon>
        <taxon>Passeriformes</taxon>
        <taxon>Dendrocolaptidae</taxon>
        <taxon>Xiphorhynchus</taxon>
    </lineage>
</organism>
<keyword evidence="3" id="KW-0540">Nuclease</keyword>
<keyword evidence="4" id="KW-0255">Endonuclease</keyword>
<dbReference type="SUPFAM" id="SSF56672">
    <property type="entry name" value="DNA/RNA polymerases"/>
    <property type="match status" value="1"/>
</dbReference>
<dbReference type="EMBL" id="VZUH01061640">
    <property type="protein sequence ID" value="NXU92657.1"/>
    <property type="molecule type" value="Genomic_DNA"/>
</dbReference>
<evidence type="ECO:0000256" key="1">
    <source>
        <dbReference type="ARBA" id="ARBA00022679"/>
    </source>
</evidence>
<gene>
    <name evidence="8" type="primary">Ervk18_4</name>
    <name evidence="8" type="ORF">XIPELE_R15230</name>
</gene>
<keyword evidence="1" id="KW-0808">Transferase</keyword>
<feature type="non-terminal residue" evidence="8">
    <location>
        <position position="98"/>
    </location>
</feature>
<feature type="non-terminal residue" evidence="8">
    <location>
        <position position="1"/>
    </location>
</feature>
<dbReference type="GO" id="GO:0035613">
    <property type="term" value="F:RNA stem-loop binding"/>
    <property type="evidence" value="ECO:0007669"/>
    <property type="project" value="TreeGrafter"/>
</dbReference>
<dbReference type="AlphaFoldDB" id="A0A7L3PPG3"/>
<evidence type="ECO:0000256" key="3">
    <source>
        <dbReference type="ARBA" id="ARBA00022722"/>
    </source>
</evidence>
<dbReference type="InterPro" id="IPR010661">
    <property type="entry name" value="RVT_thumb"/>
</dbReference>
<dbReference type="InterPro" id="IPR043128">
    <property type="entry name" value="Rev_trsase/Diguanyl_cyclase"/>
</dbReference>
<evidence type="ECO:0000256" key="2">
    <source>
        <dbReference type="ARBA" id="ARBA00022695"/>
    </source>
</evidence>
<keyword evidence="2" id="KW-0548">Nucleotidyltransferase</keyword>
<dbReference type="PANTHER" id="PTHR41694:SF3">
    <property type="entry name" value="RNA-DIRECTED DNA POLYMERASE-RELATED"/>
    <property type="match status" value="1"/>
</dbReference>
<evidence type="ECO:0000256" key="4">
    <source>
        <dbReference type="ARBA" id="ARBA00022759"/>
    </source>
</evidence>
<evidence type="ECO:0000259" key="7">
    <source>
        <dbReference type="Pfam" id="PF06817"/>
    </source>
</evidence>
<dbReference type="GO" id="GO:0016787">
    <property type="term" value="F:hydrolase activity"/>
    <property type="evidence" value="ECO:0007669"/>
    <property type="project" value="UniProtKB-KW"/>
</dbReference>
<proteinExistence type="predicted"/>
<keyword evidence="5" id="KW-0378">Hydrolase</keyword>
<feature type="domain" description="Reverse transcriptase thumb" evidence="7">
    <location>
        <begin position="1"/>
        <end position="49"/>
    </location>
</feature>
<dbReference type="InterPro" id="IPR043502">
    <property type="entry name" value="DNA/RNA_pol_sf"/>
</dbReference>
<name>A0A7L3PPG3_9DEND</name>
<accession>A0A7L3PPG3</accession>
<evidence type="ECO:0000313" key="8">
    <source>
        <dbReference type="EMBL" id="NXU92657.1"/>
    </source>
</evidence>
<dbReference type="Pfam" id="PF06817">
    <property type="entry name" value="RVT_thumb"/>
    <property type="match status" value="1"/>
</dbReference>
<dbReference type="GO" id="GO:0004519">
    <property type="term" value="F:endonuclease activity"/>
    <property type="evidence" value="ECO:0007669"/>
    <property type="project" value="UniProtKB-KW"/>
</dbReference>
<dbReference type="PANTHER" id="PTHR41694">
    <property type="entry name" value="ENDOGENOUS RETROVIRUS GROUP K MEMBER POL PROTEIN"/>
    <property type="match status" value="1"/>
</dbReference>
<reference evidence="8 9" key="1">
    <citation type="submission" date="2019-09" db="EMBL/GenBank/DDBJ databases">
        <title>Bird 10,000 Genomes (B10K) Project - Family phase.</title>
        <authorList>
            <person name="Zhang G."/>
        </authorList>
    </citation>
    <scope>NUCLEOTIDE SEQUENCE [LARGE SCALE GENOMIC DNA]</scope>
    <source>
        <strain evidence="8">OUT-0059</strain>
        <tissue evidence="8">Muscle</tissue>
    </source>
</reference>
<evidence type="ECO:0000256" key="6">
    <source>
        <dbReference type="ARBA" id="ARBA00022918"/>
    </source>
</evidence>
<evidence type="ECO:0000313" key="9">
    <source>
        <dbReference type="Proteomes" id="UP000551443"/>
    </source>
</evidence>
<sequence length="98" mass="10940">LQSLLGSINWVRPNLGITTDDLQPLFSLLKGNSDLNSPRSLTAEAKQSLALVHQKISSPTVTRKWDNLPPVVFLFRGKTQPFSALGQYDQHNKAVNIW</sequence>